<accession>A0A4Y5TP88</accession>
<keyword evidence="2" id="KW-1185">Reference proteome</keyword>
<dbReference type="Proteomes" id="UP000319063">
    <property type="component" value="Segment"/>
</dbReference>
<reference evidence="2" key="1">
    <citation type="submission" date="2019-05" db="EMBL/GenBank/DDBJ databases">
        <title>Complete Genome Sequence of Serratia marcescens Myophage Moabite.</title>
        <authorList>
            <person name="Price L."/>
            <person name="Rohren M."/>
            <person name="Newkirk H."/>
            <person name="Liu M."/>
            <person name="Ramsey J."/>
        </authorList>
    </citation>
    <scope>NUCLEOTIDE SEQUENCE [LARGE SCALE GENOMIC DNA]</scope>
</reference>
<gene>
    <name evidence="1" type="ORF">CPT_Moabite_092</name>
</gene>
<sequence length="214" mass="24320">MKTKVERIKAVCDKLNPEKEYFFTGIGSTEVTEDEFSLMKMLASVISVTFRIGVRSGRAPGSDQAFQAGVEYSNHKCSLNNLPLAPLEIYLPWKKFELDNPNTSKDNSIWEMDHYDKASEICSTIHPIFDRLTDAQRKFHVRNVYQTLGKDLNSPSLFVLYCADEDKHGLPKGGTRTATKLAVDRNIPVLNIRGKTLTFIMDWVLEILESRLLC</sequence>
<proteinExistence type="predicted"/>
<evidence type="ECO:0000313" key="2">
    <source>
        <dbReference type="Proteomes" id="UP000319063"/>
    </source>
</evidence>
<name>A0A4Y5TP88_9CAUD</name>
<protein>
    <submittedName>
        <fullName evidence="1">DNA processing protein A-like protein</fullName>
    </submittedName>
</protein>
<dbReference type="EMBL" id="MK994515">
    <property type="protein sequence ID" value="QDB71122.1"/>
    <property type="molecule type" value="Genomic_DNA"/>
</dbReference>
<evidence type="ECO:0000313" key="1">
    <source>
        <dbReference type="EMBL" id="QDB71122.1"/>
    </source>
</evidence>
<organism evidence="1 2">
    <name type="scientific">Serratia phage Moabite</name>
    <dbReference type="NCBI Taxonomy" id="2587814"/>
    <lineage>
        <taxon>Viruses</taxon>
        <taxon>Duplodnaviria</taxon>
        <taxon>Heunggongvirae</taxon>
        <taxon>Uroviricota</taxon>
        <taxon>Caudoviricetes</taxon>
        <taxon>Chimalliviridae</taxon>
        <taxon>Moabitevirus</taxon>
        <taxon>Moabitevirus moabite</taxon>
    </lineage>
</organism>